<dbReference type="InterPro" id="IPR036388">
    <property type="entry name" value="WH-like_DNA-bd_sf"/>
</dbReference>
<dbReference type="Pfam" id="PF04695">
    <property type="entry name" value="Pex14_N"/>
    <property type="match status" value="1"/>
</dbReference>
<keyword evidence="2" id="KW-1133">Transmembrane helix</keyword>
<gene>
    <name evidence="4" type="ORF">H0H81_011600</name>
</gene>
<organism evidence="4 5">
    <name type="scientific">Sphagnurus paluster</name>
    <dbReference type="NCBI Taxonomy" id="117069"/>
    <lineage>
        <taxon>Eukaryota</taxon>
        <taxon>Fungi</taxon>
        <taxon>Dikarya</taxon>
        <taxon>Basidiomycota</taxon>
        <taxon>Agaricomycotina</taxon>
        <taxon>Agaricomycetes</taxon>
        <taxon>Agaricomycetidae</taxon>
        <taxon>Agaricales</taxon>
        <taxon>Tricholomatineae</taxon>
        <taxon>Lyophyllaceae</taxon>
        <taxon>Sphagnurus</taxon>
    </lineage>
</organism>
<sequence length="403" mass="44814">MKDEKDDRQIDIPSSSSATEVSDTQSPTTEPSQPIPTTVSVAIPSDRSELISRAKTFLQSPQIQNQDIPSKRSFLVEKSLSDSEIDGLLRELPVQRPLVPPPTYPQPPPSNLPTLLLGLTRVFSWVAGGSAALIFIYYRFLLPRITQTALARRSIKTHHLTLLRKLHESVSNLKKSQTGSYSVLPQPEPFKEPSTFRTCHTIGDVIKTVGGKDPEMHSIPPVTLIRCGMEGYAKDKDGDLSKPTTEELFQYLEGQLPWLVSEEGLKYEVRQKLWETLSTCPLFFGAPSLPTPNAEAENFEDQKPTRWTYMAPEPVEPSPLLTSLTALSEMMPPKTAIPKQNNSRQHTLQALSDFTGYISTQVYMPYRPPSNAAGFLGSSGSLGPAEDEFRREIRALKGLVLNR</sequence>
<proteinExistence type="predicted"/>
<dbReference type="Proteomes" id="UP000717328">
    <property type="component" value="Unassembled WGS sequence"/>
</dbReference>
<feature type="compositionally biased region" description="Polar residues" evidence="1">
    <location>
        <begin position="12"/>
        <end position="40"/>
    </location>
</feature>
<evidence type="ECO:0000259" key="3">
    <source>
        <dbReference type="Pfam" id="PF04695"/>
    </source>
</evidence>
<dbReference type="OrthoDB" id="441517at2759"/>
<reference evidence="4" key="2">
    <citation type="submission" date="2021-10" db="EMBL/GenBank/DDBJ databases">
        <title>Phylogenomics reveals ancestral predisposition of the termite-cultivated fungus Termitomyces towards a domesticated lifestyle.</title>
        <authorList>
            <person name="Auxier B."/>
            <person name="Grum-Grzhimaylo A."/>
            <person name="Cardenas M.E."/>
            <person name="Lodge J.D."/>
            <person name="Laessoe T."/>
            <person name="Pedersen O."/>
            <person name="Smith M.E."/>
            <person name="Kuyper T.W."/>
            <person name="Franco-Molano E.A."/>
            <person name="Baroni T.J."/>
            <person name="Aanen D.K."/>
        </authorList>
    </citation>
    <scope>NUCLEOTIDE SEQUENCE</scope>
    <source>
        <strain evidence="4">D49</strain>
    </source>
</reference>
<evidence type="ECO:0000313" key="5">
    <source>
        <dbReference type="Proteomes" id="UP000717328"/>
    </source>
</evidence>
<reference evidence="4" key="1">
    <citation type="submission" date="2021-02" db="EMBL/GenBank/DDBJ databases">
        <authorList>
            <person name="Nieuwenhuis M."/>
            <person name="Van De Peppel L.J.J."/>
        </authorList>
    </citation>
    <scope>NUCLEOTIDE SEQUENCE</scope>
    <source>
        <strain evidence="4">D49</strain>
    </source>
</reference>
<feature type="domain" description="Peroxisome membrane anchor protein Pex14p N-terminal" evidence="3">
    <location>
        <begin position="46"/>
        <end position="91"/>
    </location>
</feature>
<accession>A0A9P7GWE0</accession>
<keyword evidence="2" id="KW-0472">Membrane</keyword>
<feature type="transmembrane region" description="Helical" evidence="2">
    <location>
        <begin position="122"/>
        <end position="142"/>
    </location>
</feature>
<evidence type="ECO:0000256" key="1">
    <source>
        <dbReference type="SAM" id="MobiDB-lite"/>
    </source>
</evidence>
<keyword evidence="2" id="KW-0812">Transmembrane</keyword>
<evidence type="ECO:0000313" key="4">
    <source>
        <dbReference type="EMBL" id="KAG5654625.1"/>
    </source>
</evidence>
<comment type="caution">
    <text evidence="4">The sequence shown here is derived from an EMBL/GenBank/DDBJ whole genome shotgun (WGS) entry which is preliminary data.</text>
</comment>
<feature type="region of interest" description="Disordered" evidence="1">
    <location>
        <begin position="1"/>
        <end position="41"/>
    </location>
</feature>
<feature type="compositionally biased region" description="Basic and acidic residues" evidence="1">
    <location>
        <begin position="1"/>
        <end position="10"/>
    </location>
</feature>
<protein>
    <recommendedName>
        <fullName evidence="3">Peroxisome membrane anchor protein Pex14p N-terminal domain-containing protein</fullName>
    </recommendedName>
</protein>
<evidence type="ECO:0000256" key="2">
    <source>
        <dbReference type="SAM" id="Phobius"/>
    </source>
</evidence>
<dbReference type="InterPro" id="IPR006785">
    <property type="entry name" value="Pex14_N"/>
</dbReference>
<name>A0A9P7GWE0_9AGAR</name>
<keyword evidence="5" id="KW-1185">Reference proteome</keyword>
<dbReference type="AlphaFoldDB" id="A0A9P7GWE0"/>
<dbReference type="Gene3D" id="1.10.10.10">
    <property type="entry name" value="Winged helix-like DNA-binding domain superfamily/Winged helix DNA-binding domain"/>
    <property type="match status" value="1"/>
</dbReference>
<dbReference type="EMBL" id="JABCKI010000004">
    <property type="protein sequence ID" value="KAG5654625.1"/>
    <property type="molecule type" value="Genomic_DNA"/>
</dbReference>